<organism evidence="3 4">
    <name type="scientific">Posidoniimonas corsicana</name>
    <dbReference type="NCBI Taxonomy" id="1938618"/>
    <lineage>
        <taxon>Bacteria</taxon>
        <taxon>Pseudomonadati</taxon>
        <taxon>Planctomycetota</taxon>
        <taxon>Planctomycetia</taxon>
        <taxon>Pirellulales</taxon>
        <taxon>Lacipirellulaceae</taxon>
        <taxon>Posidoniimonas</taxon>
    </lineage>
</organism>
<protein>
    <submittedName>
        <fullName evidence="3">Uncharacterized protein</fullName>
    </submittedName>
</protein>
<evidence type="ECO:0000313" key="3">
    <source>
        <dbReference type="EMBL" id="TWT37160.1"/>
    </source>
</evidence>
<dbReference type="EMBL" id="SIHJ01000001">
    <property type="protein sequence ID" value="TWT37160.1"/>
    <property type="molecule type" value="Genomic_DNA"/>
</dbReference>
<feature type="transmembrane region" description="Helical" evidence="2">
    <location>
        <begin position="329"/>
        <end position="347"/>
    </location>
</feature>
<gene>
    <name evidence="3" type="ORF">KOR34_21070</name>
</gene>
<evidence type="ECO:0000313" key="4">
    <source>
        <dbReference type="Proteomes" id="UP000316714"/>
    </source>
</evidence>
<dbReference type="Proteomes" id="UP000316714">
    <property type="component" value="Unassembled WGS sequence"/>
</dbReference>
<keyword evidence="2" id="KW-1133">Transmembrane helix</keyword>
<dbReference type="AlphaFoldDB" id="A0A5C5VGT4"/>
<keyword evidence="2" id="KW-0812">Transmembrane</keyword>
<evidence type="ECO:0000256" key="2">
    <source>
        <dbReference type="SAM" id="Phobius"/>
    </source>
</evidence>
<feature type="compositionally biased region" description="Basic and acidic residues" evidence="1">
    <location>
        <begin position="303"/>
        <end position="314"/>
    </location>
</feature>
<dbReference type="RefSeq" id="WP_146564513.1">
    <property type="nucleotide sequence ID" value="NZ_SIHJ01000001.1"/>
</dbReference>
<keyword evidence="4" id="KW-1185">Reference proteome</keyword>
<proteinExistence type="predicted"/>
<reference evidence="3 4" key="1">
    <citation type="submission" date="2019-02" db="EMBL/GenBank/DDBJ databases">
        <title>Deep-cultivation of Planctomycetes and their phenomic and genomic characterization uncovers novel biology.</title>
        <authorList>
            <person name="Wiegand S."/>
            <person name="Jogler M."/>
            <person name="Boedeker C."/>
            <person name="Pinto D."/>
            <person name="Vollmers J."/>
            <person name="Rivas-Marin E."/>
            <person name="Kohn T."/>
            <person name="Peeters S.H."/>
            <person name="Heuer A."/>
            <person name="Rast P."/>
            <person name="Oberbeckmann S."/>
            <person name="Bunk B."/>
            <person name="Jeske O."/>
            <person name="Meyerdierks A."/>
            <person name="Storesund J.E."/>
            <person name="Kallscheuer N."/>
            <person name="Luecker S."/>
            <person name="Lage O.M."/>
            <person name="Pohl T."/>
            <person name="Merkel B.J."/>
            <person name="Hornburger P."/>
            <person name="Mueller R.-W."/>
            <person name="Bruemmer F."/>
            <person name="Labrenz M."/>
            <person name="Spormann A.M."/>
            <person name="Op Den Camp H."/>
            <person name="Overmann J."/>
            <person name="Amann R."/>
            <person name="Jetten M.S.M."/>
            <person name="Mascher T."/>
            <person name="Medema M.H."/>
            <person name="Devos D.P."/>
            <person name="Kaster A.-K."/>
            <person name="Ovreas L."/>
            <person name="Rohde M."/>
            <person name="Galperin M.Y."/>
            <person name="Jogler C."/>
        </authorList>
    </citation>
    <scope>NUCLEOTIDE SEQUENCE [LARGE SCALE GENOMIC DNA]</scope>
    <source>
        <strain evidence="3 4">KOR34</strain>
    </source>
</reference>
<keyword evidence="2" id="KW-0472">Membrane</keyword>
<accession>A0A5C5VGT4</accession>
<sequence length="355" mass="39762">MASQCDLRMGVLSAFLMTCIGASIAQSDAIDDLVAYRDELYESGTALVEVRDRLDENSIVFQHSVFFDKSRIRFDTRATSPLMDGWGPWDRKALTDQVFLHDPGQELLVERTSAESVNQPFLNQYMFDPRGIGTTLDGVYSLRARFPYRNIRDFLGIPKVELSPNDASKDGSVRHYEFGTKANGRLTITMDDRFDGQLTRVERTWRAAGLDKLSHAIIETSYQSVVGNNTTSWFPLKSHTVVRYGDKITQDMEIEVSRVSLGKTPPEAFTLEGFNLPEGTRVVDSTSGRATGMVWEGGTLRRMNSDDTGGRDASDALGRPGETPQRHKVLLVINILACVVLTLLAIMRAKMKFYR</sequence>
<comment type="caution">
    <text evidence="3">The sequence shown here is derived from an EMBL/GenBank/DDBJ whole genome shotgun (WGS) entry which is preliminary data.</text>
</comment>
<feature type="region of interest" description="Disordered" evidence="1">
    <location>
        <begin position="301"/>
        <end position="322"/>
    </location>
</feature>
<name>A0A5C5VGT4_9BACT</name>
<evidence type="ECO:0000256" key="1">
    <source>
        <dbReference type="SAM" id="MobiDB-lite"/>
    </source>
</evidence>